<protein>
    <submittedName>
        <fullName evidence="1">PAS domain-containing protein</fullName>
    </submittedName>
</protein>
<dbReference type="RefSeq" id="WP_241599208.1">
    <property type="nucleotide sequence ID" value="NZ_JAKVIN010000002.1"/>
</dbReference>
<evidence type="ECO:0000313" key="1">
    <source>
        <dbReference type="EMBL" id="MCJ8148934.1"/>
    </source>
</evidence>
<dbReference type="InterPro" id="IPR009922">
    <property type="entry name" value="DUF1457"/>
</dbReference>
<comment type="caution">
    <text evidence="1">The sequence shown here is derived from an EMBL/GenBank/DDBJ whole genome shotgun (WGS) entry which is preliminary data.</text>
</comment>
<reference evidence="1 2" key="1">
    <citation type="submission" date="2022-02" db="EMBL/GenBank/DDBJ databases">
        <title>Shinella B3.7 sp. nov., isolated from Sediment (Zhairuo Island).</title>
        <authorList>
            <person name="Chen G."/>
        </authorList>
    </citation>
    <scope>NUCLEOTIDE SEQUENCE [LARGE SCALE GENOMIC DNA]</scope>
    <source>
        <strain evidence="1 2">B3.7</strain>
    </source>
</reference>
<proteinExistence type="predicted"/>
<gene>
    <name evidence="1" type="ORF">MKI86_07265</name>
</gene>
<accession>A0ABT0CJY8</accession>
<keyword evidence="2" id="KW-1185">Reference proteome</keyword>
<dbReference type="PIRSF" id="PIRSF031878">
    <property type="entry name" value="UCP031878"/>
    <property type="match status" value="1"/>
</dbReference>
<dbReference type="Proteomes" id="UP001201844">
    <property type="component" value="Unassembled WGS sequence"/>
</dbReference>
<evidence type="ECO:0000313" key="2">
    <source>
        <dbReference type="Proteomes" id="UP001201844"/>
    </source>
</evidence>
<sequence>MQTKAATTLYDYWTRQRGRQALPLRSAIEPADIAGILPDVFILEHAEAQAPLFRLAGTRICAQFARELKGTGFDRLFAQDLRDRVARIAENVMAQTAPAILRIQLVDGALETTQAEIVLLPLVTQGRTADRIIGAFAPLPGQRQPLSAFRYATIDTLTVIDPDRTDTLAAPRPSIPVPTSIMTMRPAGIGQAMSRVMHLRIFEGGRKTE</sequence>
<organism evidence="1 2">
    <name type="scientific">Shinella sedimenti</name>
    <dbReference type="NCBI Taxonomy" id="2919913"/>
    <lineage>
        <taxon>Bacteria</taxon>
        <taxon>Pseudomonadati</taxon>
        <taxon>Pseudomonadota</taxon>
        <taxon>Alphaproteobacteria</taxon>
        <taxon>Hyphomicrobiales</taxon>
        <taxon>Rhizobiaceae</taxon>
        <taxon>Shinella</taxon>
    </lineage>
</organism>
<dbReference type="Pfam" id="PF07310">
    <property type="entry name" value="PAS_5"/>
    <property type="match status" value="1"/>
</dbReference>
<name>A0ABT0CJY8_9HYPH</name>
<dbReference type="EMBL" id="JAKVIN010000002">
    <property type="protein sequence ID" value="MCJ8148934.1"/>
    <property type="molecule type" value="Genomic_DNA"/>
</dbReference>